<dbReference type="EnsemblPlants" id="Solyc07g041362.1.1">
    <property type="protein sequence ID" value="Solyc07g041362.1.1"/>
    <property type="gene ID" value="Solyc07g041362.1"/>
</dbReference>
<dbReference type="PANTHER" id="PTHR36607:SF24">
    <property type="entry name" value="AMINOTRANSFERASE-LIKE PLANT MOBILE DOMAIN-CONTAINING PROTEIN"/>
    <property type="match status" value="1"/>
</dbReference>
<proteinExistence type="predicted"/>
<dbReference type="Gramene" id="Solyc07g041362.1.1">
    <property type="protein sequence ID" value="Solyc07g041362.1.1"/>
    <property type="gene ID" value="Solyc07g041362.1"/>
</dbReference>
<accession>A0A3Q7I5H8</accession>
<dbReference type="Proteomes" id="UP000004994">
    <property type="component" value="Chromosome 7"/>
</dbReference>
<keyword evidence="3" id="KW-1185">Reference proteome</keyword>
<dbReference type="PANTHER" id="PTHR36607">
    <property type="entry name" value="1,2-DIHYDROXY-3-KETO-5-METHYLTHIOPENTENE DIOXYGENASE 4"/>
    <property type="match status" value="1"/>
</dbReference>
<dbReference type="AlphaFoldDB" id="A0A3Q7I5H8"/>
<evidence type="ECO:0008006" key="4">
    <source>
        <dbReference type="Google" id="ProtNLM"/>
    </source>
</evidence>
<protein>
    <recommendedName>
        <fullName evidence="4">Aminotransferase-like plant mobile domain-containing protein</fullName>
    </recommendedName>
</protein>
<evidence type="ECO:0000313" key="2">
    <source>
        <dbReference type="EnsemblPlants" id="Solyc07g041362.1.1"/>
    </source>
</evidence>
<evidence type="ECO:0000256" key="1">
    <source>
        <dbReference type="SAM" id="MobiDB-lite"/>
    </source>
</evidence>
<name>A0A3Q7I5H8_SOLLC</name>
<reference evidence="2" key="1">
    <citation type="journal article" date="2012" name="Nature">
        <title>The tomato genome sequence provides insights into fleshy fruit evolution.</title>
        <authorList>
            <consortium name="Tomato Genome Consortium"/>
        </authorList>
    </citation>
    <scope>NUCLEOTIDE SEQUENCE [LARGE SCALE GENOMIC DNA]</scope>
    <source>
        <strain evidence="2">cv. Heinz 1706</strain>
    </source>
</reference>
<reference evidence="2" key="2">
    <citation type="submission" date="2019-01" db="UniProtKB">
        <authorList>
            <consortium name="EnsemblPlants"/>
        </authorList>
    </citation>
    <scope>IDENTIFICATION</scope>
    <source>
        <strain evidence="2">cv. Heinz 1706</strain>
    </source>
</reference>
<feature type="region of interest" description="Disordered" evidence="1">
    <location>
        <begin position="402"/>
        <end position="439"/>
    </location>
</feature>
<organism evidence="2">
    <name type="scientific">Solanum lycopersicum</name>
    <name type="common">Tomato</name>
    <name type="synonym">Lycopersicon esculentum</name>
    <dbReference type="NCBI Taxonomy" id="4081"/>
    <lineage>
        <taxon>Eukaryota</taxon>
        <taxon>Viridiplantae</taxon>
        <taxon>Streptophyta</taxon>
        <taxon>Embryophyta</taxon>
        <taxon>Tracheophyta</taxon>
        <taxon>Spermatophyta</taxon>
        <taxon>Magnoliopsida</taxon>
        <taxon>eudicotyledons</taxon>
        <taxon>Gunneridae</taxon>
        <taxon>Pentapetalae</taxon>
        <taxon>asterids</taxon>
        <taxon>lamiids</taxon>
        <taxon>Solanales</taxon>
        <taxon>Solanaceae</taxon>
        <taxon>Solanoideae</taxon>
        <taxon>Solaneae</taxon>
        <taxon>Solanum</taxon>
        <taxon>Solanum subgen. Lycopersicon</taxon>
    </lineage>
</organism>
<sequence length="513" mass="57851">MDFSDRDAPYPCLEIVENKQHARAKFLALKVHPPVIGAFPIIRKMLDTSHHLPEWSSTETEDVPDNFSFKVTTEKVLLLRSSTHQNVVVVIPPRRNEYLSSRRVPSSGFGEFRYTSGYWEWAFCENWRPSNNTVSTFVRELSVSLWDLRAIGSLPVHGSFYDEVVPSAKELTHVDDQGKSFLPRSCSFLFSAFYRLTKGAIDEVSFGEWTKFWKADCIRASVFKVASLMSHGEIFSLAVPILASIYHGLKDISTYSNLGACNTFVPLHFIYGWIGEYFETYFDVTRPQRGVRLWNISGERMVKYFDLVNARNFVTLRLDDELIVEPYSPHRFSRQIFGNCQDVPGALIEHHYDGSLLALVQLWDSCVHLGCSSKIIIPMRLSKKGSLMTREQLQEKLPQFLKSKATPDIPPQSVRVVSKSKSSKSKTTHVGNGVEGPLQTPKAANLTYKEVIDVTLKRKKPSSSSDKGVAKSLGIAPSYRSTSKMSISIQDIDISTSAASSSNESNVSQELHW</sequence>
<evidence type="ECO:0000313" key="3">
    <source>
        <dbReference type="Proteomes" id="UP000004994"/>
    </source>
</evidence>
<dbReference type="InParanoid" id="A0A3Q7I5H8"/>